<keyword evidence="1" id="KW-0677">Repeat</keyword>
<dbReference type="GO" id="GO:0085020">
    <property type="term" value="P:protein K6-linked ubiquitination"/>
    <property type="evidence" value="ECO:0007669"/>
    <property type="project" value="TreeGrafter"/>
</dbReference>
<evidence type="ECO:0000313" key="4">
    <source>
        <dbReference type="EMBL" id="KAK0625555.1"/>
    </source>
</evidence>
<keyword evidence="5" id="KW-1185">Reference proteome</keyword>
<comment type="caution">
    <text evidence="4">The sequence shown here is derived from an EMBL/GenBank/DDBJ whole genome shotgun (WGS) entry which is preliminary data.</text>
</comment>
<dbReference type="InterPro" id="IPR002110">
    <property type="entry name" value="Ankyrin_rpt"/>
</dbReference>
<dbReference type="PANTHER" id="PTHR24171:SF8">
    <property type="entry name" value="BRCA1-ASSOCIATED RING DOMAIN PROTEIN 1"/>
    <property type="match status" value="1"/>
</dbReference>
<evidence type="ECO:0000313" key="5">
    <source>
        <dbReference type="Proteomes" id="UP001175001"/>
    </source>
</evidence>
<accession>A0AA39X1K0</accession>
<evidence type="ECO:0000256" key="1">
    <source>
        <dbReference type="ARBA" id="ARBA00022737"/>
    </source>
</evidence>
<organism evidence="4 5">
    <name type="scientific">Lasiodiplodia hormozganensis</name>
    <dbReference type="NCBI Taxonomy" id="869390"/>
    <lineage>
        <taxon>Eukaryota</taxon>
        <taxon>Fungi</taxon>
        <taxon>Dikarya</taxon>
        <taxon>Ascomycota</taxon>
        <taxon>Pezizomycotina</taxon>
        <taxon>Dothideomycetes</taxon>
        <taxon>Dothideomycetes incertae sedis</taxon>
        <taxon>Botryosphaeriales</taxon>
        <taxon>Botryosphaeriaceae</taxon>
        <taxon>Lasiodiplodia</taxon>
    </lineage>
</organism>
<dbReference type="PROSITE" id="PS50297">
    <property type="entry name" value="ANK_REP_REGION"/>
    <property type="match status" value="2"/>
</dbReference>
<dbReference type="EMBL" id="JAUJDW010000144">
    <property type="protein sequence ID" value="KAK0625555.1"/>
    <property type="molecule type" value="Genomic_DNA"/>
</dbReference>
<gene>
    <name evidence="4" type="primary">ZDHHC17</name>
    <name evidence="4" type="ORF">DIS24_g11119</name>
</gene>
<proteinExistence type="predicted"/>
<evidence type="ECO:0000256" key="2">
    <source>
        <dbReference type="ARBA" id="ARBA00023043"/>
    </source>
</evidence>
<feature type="repeat" description="ANK" evidence="3">
    <location>
        <begin position="136"/>
        <end position="168"/>
    </location>
</feature>
<keyword evidence="2 3" id="KW-0040">ANK repeat</keyword>
<reference evidence="4" key="1">
    <citation type="submission" date="2023-06" db="EMBL/GenBank/DDBJ databases">
        <title>Multi-omics analyses reveal the molecular pathogenesis toolkit of Lasiodiplodia hormozganensis, a cross-kingdom pathogen.</title>
        <authorList>
            <person name="Felix C."/>
            <person name="Meneses R."/>
            <person name="Goncalves M.F.M."/>
            <person name="Tilleman L."/>
            <person name="Duarte A.S."/>
            <person name="Jorrin-Novo J.V."/>
            <person name="Van De Peer Y."/>
            <person name="Deforce D."/>
            <person name="Van Nieuwerburgh F."/>
            <person name="Esteves A.C."/>
            <person name="Alves A."/>
        </authorList>
    </citation>
    <scope>NUCLEOTIDE SEQUENCE</scope>
    <source>
        <strain evidence="4">CBS 339.90</strain>
    </source>
</reference>
<dbReference type="SMART" id="SM00248">
    <property type="entry name" value="ANK"/>
    <property type="match status" value="2"/>
</dbReference>
<dbReference type="AlphaFoldDB" id="A0AA39X1K0"/>
<feature type="repeat" description="ANK" evidence="3">
    <location>
        <begin position="61"/>
        <end position="93"/>
    </location>
</feature>
<dbReference type="Pfam" id="PF12796">
    <property type="entry name" value="Ank_2"/>
    <property type="match status" value="1"/>
</dbReference>
<name>A0AA39X1K0_9PEZI</name>
<dbReference type="PROSITE" id="PS50088">
    <property type="entry name" value="ANK_REPEAT"/>
    <property type="match status" value="2"/>
</dbReference>
<dbReference type="Gene3D" id="1.25.40.20">
    <property type="entry name" value="Ankyrin repeat-containing domain"/>
    <property type="match status" value="2"/>
</dbReference>
<sequence>MLVFAGVDPNARDNNGEYTLQKIFKGPDTTGLANHRLEALALLLQSDSNGGTKVNIRVSGTLDTPLHLAVYRRSAMAVAMLLIRGADVNVANSYGSTPLLSTALMWRAELQDSEQQILELLSEREEIDLDVVSGVKRRTALHYAVLAGAATAVDILLEKKANFRVKDADGHEPIDLLEGPRRRASPADGDIRAMLLEAAGEPPPETENSEGV</sequence>
<protein>
    <submittedName>
        <fullName evidence="4">Palmitoyltransferase ZDHHC17</fullName>
    </submittedName>
</protein>
<dbReference type="Pfam" id="PF00023">
    <property type="entry name" value="Ank"/>
    <property type="match status" value="1"/>
</dbReference>
<evidence type="ECO:0000256" key="3">
    <source>
        <dbReference type="PROSITE-ProRule" id="PRU00023"/>
    </source>
</evidence>
<dbReference type="GO" id="GO:0004842">
    <property type="term" value="F:ubiquitin-protein transferase activity"/>
    <property type="evidence" value="ECO:0007669"/>
    <property type="project" value="TreeGrafter"/>
</dbReference>
<dbReference type="InterPro" id="IPR036770">
    <property type="entry name" value="Ankyrin_rpt-contain_sf"/>
</dbReference>
<dbReference type="Proteomes" id="UP001175001">
    <property type="component" value="Unassembled WGS sequence"/>
</dbReference>
<dbReference type="SUPFAM" id="SSF48403">
    <property type="entry name" value="Ankyrin repeat"/>
    <property type="match status" value="1"/>
</dbReference>
<dbReference type="PANTHER" id="PTHR24171">
    <property type="entry name" value="ANKYRIN REPEAT DOMAIN-CONTAINING PROTEIN 39-RELATED"/>
    <property type="match status" value="1"/>
</dbReference>